<evidence type="ECO:0000313" key="3">
    <source>
        <dbReference type="Proteomes" id="UP000722989"/>
    </source>
</evidence>
<dbReference type="EMBL" id="JAATVY010000046">
    <property type="protein sequence ID" value="NJC74140.1"/>
    <property type="molecule type" value="Genomic_DNA"/>
</dbReference>
<evidence type="ECO:0000256" key="1">
    <source>
        <dbReference type="SAM" id="MobiDB-lite"/>
    </source>
</evidence>
<proteinExistence type="predicted"/>
<dbReference type="RefSeq" id="WP_167929044.1">
    <property type="nucleotide sequence ID" value="NZ_JAATVY010000046.1"/>
</dbReference>
<evidence type="ECO:0000313" key="2">
    <source>
        <dbReference type="EMBL" id="NJC74140.1"/>
    </source>
</evidence>
<sequence>MDVMQVSGAAGARQVNRVDGRHLFKPDSAVVRAALDLLATHVAEAAAGASPRCGQCGRHFPCPTVENARQVVVAGGGLVSVAGQLEQKVTSTLAPVDVQRAPEAAVELGASEAAGEPGAPEAAGDSREQEAAGGTRESEPGVAPVPGGRVGAARVDSISAVPTGLVAKVTHIVTQREPDTAGEAAENGTEKADKKREARDPVGAA</sequence>
<feature type="region of interest" description="Disordered" evidence="1">
    <location>
        <begin position="109"/>
        <end position="150"/>
    </location>
</feature>
<dbReference type="Proteomes" id="UP000722989">
    <property type="component" value="Unassembled WGS sequence"/>
</dbReference>
<name>A0ABX0Y9D8_9ACTN</name>
<protein>
    <submittedName>
        <fullName evidence="2">Uncharacterized protein</fullName>
    </submittedName>
</protein>
<comment type="caution">
    <text evidence="2">The sequence shown here is derived from an EMBL/GenBank/DDBJ whole genome shotgun (WGS) entry which is preliminary data.</text>
</comment>
<organism evidence="2 3">
    <name type="scientific">Planosporangium thailandense</name>
    <dbReference type="NCBI Taxonomy" id="765197"/>
    <lineage>
        <taxon>Bacteria</taxon>
        <taxon>Bacillati</taxon>
        <taxon>Actinomycetota</taxon>
        <taxon>Actinomycetes</taxon>
        <taxon>Micromonosporales</taxon>
        <taxon>Micromonosporaceae</taxon>
        <taxon>Planosporangium</taxon>
    </lineage>
</organism>
<feature type="region of interest" description="Disordered" evidence="1">
    <location>
        <begin position="173"/>
        <end position="205"/>
    </location>
</feature>
<feature type="compositionally biased region" description="Low complexity" evidence="1">
    <location>
        <begin position="109"/>
        <end position="123"/>
    </location>
</feature>
<gene>
    <name evidence="2" type="ORF">HC031_31165</name>
</gene>
<accession>A0ABX0Y9D8</accession>
<feature type="compositionally biased region" description="Basic and acidic residues" evidence="1">
    <location>
        <begin position="188"/>
        <end position="205"/>
    </location>
</feature>
<keyword evidence="3" id="KW-1185">Reference proteome</keyword>
<feature type="compositionally biased region" description="Low complexity" evidence="1">
    <location>
        <begin position="140"/>
        <end position="150"/>
    </location>
</feature>
<reference evidence="2 3" key="1">
    <citation type="submission" date="2020-03" db="EMBL/GenBank/DDBJ databases">
        <title>WGS of the type strain of Planosporangium spp.</title>
        <authorList>
            <person name="Thawai C."/>
        </authorList>
    </citation>
    <scope>NUCLEOTIDE SEQUENCE [LARGE SCALE GENOMIC DNA]</scope>
    <source>
        <strain evidence="2 3">TBRC 5610</strain>
    </source>
</reference>